<feature type="region of interest" description="Disordered" evidence="4">
    <location>
        <begin position="1"/>
        <end position="22"/>
    </location>
</feature>
<dbReference type="CDD" id="cd00616">
    <property type="entry name" value="AHBA_syn"/>
    <property type="match status" value="1"/>
</dbReference>
<evidence type="ECO:0000256" key="3">
    <source>
        <dbReference type="RuleBase" id="RU004508"/>
    </source>
</evidence>
<dbReference type="PANTHER" id="PTHR30244">
    <property type="entry name" value="TRANSAMINASE"/>
    <property type="match status" value="1"/>
</dbReference>
<dbReference type="Pfam" id="PF01041">
    <property type="entry name" value="DegT_DnrJ_EryC1"/>
    <property type="match status" value="1"/>
</dbReference>
<name>A0A6B0YQI6_9CHLR</name>
<keyword evidence="5" id="KW-0032">Aminotransferase</keyword>
<keyword evidence="5" id="KW-0808">Transferase</keyword>
<dbReference type="PANTHER" id="PTHR30244:SF34">
    <property type="entry name" value="DTDP-4-AMINO-4,6-DIDEOXYGALACTOSE TRANSAMINASE"/>
    <property type="match status" value="1"/>
</dbReference>
<dbReference type="PIRSF" id="PIRSF000390">
    <property type="entry name" value="PLP_StrS"/>
    <property type="match status" value="1"/>
</dbReference>
<dbReference type="InterPro" id="IPR015424">
    <property type="entry name" value="PyrdxlP-dep_Trfase"/>
</dbReference>
<evidence type="ECO:0000313" key="5">
    <source>
        <dbReference type="EMBL" id="MXY92042.1"/>
    </source>
</evidence>
<accession>A0A6B0YQI6</accession>
<evidence type="ECO:0000256" key="4">
    <source>
        <dbReference type="SAM" id="MobiDB-lite"/>
    </source>
</evidence>
<dbReference type="Gene3D" id="3.90.1150.10">
    <property type="entry name" value="Aspartate Aminotransferase, domain 1"/>
    <property type="match status" value="1"/>
</dbReference>
<proteinExistence type="inferred from homology"/>
<dbReference type="GO" id="GO:0008483">
    <property type="term" value="F:transaminase activity"/>
    <property type="evidence" value="ECO:0007669"/>
    <property type="project" value="UniProtKB-KW"/>
</dbReference>
<gene>
    <name evidence="5" type="ORF">F4Y42_01185</name>
</gene>
<keyword evidence="2 3" id="KW-0663">Pyridoxal phosphate</keyword>
<dbReference type="Gene3D" id="3.40.640.10">
    <property type="entry name" value="Type I PLP-dependent aspartate aminotransferase-like (Major domain)"/>
    <property type="match status" value="1"/>
</dbReference>
<protein>
    <submittedName>
        <fullName evidence="5">DegT/DnrJ/EryC1/StrS family aminotransferase</fullName>
    </submittedName>
</protein>
<dbReference type="AlphaFoldDB" id="A0A6B0YQI6"/>
<evidence type="ECO:0000256" key="2">
    <source>
        <dbReference type="PIRSR" id="PIRSR000390-2"/>
    </source>
</evidence>
<reference evidence="5" key="1">
    <citation type="submission" date="2019-09" db="EMBL/GenBank/DDBJ databases">
        <title>Characterisation of the sponge microbiome using genome-centric metagenomics.</title>
        <authorList>
            <person name="Engelberts J.P."/>
            <person name="Robbins S.J."/>
            <person name="De Goeij J.M."/>
            <person name="Aranda M."/>
            <person name="Bell S.C."/>
            <person name="Webster N.S."/>
        </authorList>
    </citation>
    <scope>NUCLEOTIDE SEQUENCE</scope>
    <source>
        <strain evidence="5">SB0664_bin_27</strain>
    </source>
</reference>
<dbReference type="SUPFAM" id="SSF53383">
    <property type="entry name" value="PLP-dependent transferases"/>
    <property type="match status" value="1"/>
</dbReference>
<evidence type="ECO:0000256" key="1">
    <source>
        <dbReference type="PIRSR" id="PIRSR000390-1"/>
    </source>
</evidence>
<dbReference type="InterPro" id="IPR015422">
    <property type="entry name" value="PyrdxlP-dep_Trfase_small"/>
</dbReference>
<feature type="modified residue" description="N6-(pyridoxal phosphate)lysine" evidence="2">
    <location>
        <position position="197"/>
    </location>
</feature>
<comment type="similarity">
    <text evidence="3">Belongs to the DegT/DnrJ/EryC1 family.</text>
</comment>
<dbReference type="InterPro" id="IPR000653">
    <property type="entry name" value="DegT/StrS_aminotransferase"/>
</dbReference>
<feature type="active site" description="Proton acceptor" evidence="1">
    <location>
        <position position="197"/>
    </location>
</feature>
<dbReference type="EMBL" id="VXRG01000009">
    <property type="protein sequence ID" value="MXY92042.1"/>
    <property type="molecule type" value="Genomic_DNA"/>
</dbReference>
<dbReference type="GO" id="GO:0030170">
    <property type="term" value="F:pyridoxal phosphate binding"/>
    <property type="evidence" value="ECO:0007669"/>
    <property type="project" value="TreeGrafter"/>
</dbReference>
<sequence>MKESPLALHGGEPVRTKPWPDWPQWDETERAGLLAVLERGVWGGYDTAVTEFETAFAARHAARFCVTTVNGTTTLETALRALDIGPGDEVIVPPYTFVATAAAVRTVGATPVFADVDLDTWNLSIPAVEAAVSACTRAIIPVHFGGLPVDFDSLLPLAQRHNLFVIEDAAHAHGSSWNGQPVGALGVAGSFSFQASKNLTAGEGGALLTNDAELAERMWSIVNCGRSPDGQGYEHPNLGTNLRLSGWHAAVLSAGLNRLDDQLERRMSNARRLRSFLEEIDGLTPQRWDPRASTHSHHIFLMRYDADTFGGLPRQEFISALRAENIPVGPLYPYPLYHQPPLVEPFSRVTPCPNSEQLCQQTVSISQNVLLAEPHEMDDILHAILKVRENIASLR</sequence>
<dbReference type="InterPro" id="IPR015421">
    <property type="entry name" value="PyrdxlP-dep_Trfase_major"/>
</dbReference>
<organism evidence="5">
    <name type="scientific">Caldilineaceae bacterium SB0664_bin_27</name>
    <dbReference type="NCBI Taxonomy" id="2605260"/>
    <lineage>
        <taxon>Bacteria</taxon>
        <taxon>Bacillati</taxon>
        <taxon>Chloroflexota</taxon>
        <taxon>Caldilineae</taxon>
        <taxon>Caldilineales</taxon>
        <taxon>Caldilineaceae</taxon>
    </lineage>
</organism>
<comment type="caution">
    <text evidence="5">The sequence shown here is derived from an EMBL/GenBank/DDBJ whole genome shotgun (WGS) entry which is preliminary data.</text>
</comment>
<dbReference type="GO" id="GO:0000271">
    <property type="term" value="P:polysaccharide biosynthetic process"/>
    <property type="evidence" value="ECO:0007669"/>
    <property type="project" value="TreeGrafter"/>
</dbReference>